<dbReference type="RefSeq" id="WP_269604839.1">
    <property type="nucleotide sequence ID" value="NZ_JAPWIJ010000005.1"/>
</dbReference>
<dbReference type="EMBL" id="JAPWIJ010000005">
    <property type="protein sequence ID" value="MCZ4519473.1"/>
    <property type="molecule type" value="Genomic_DNA"/>
</dbReference>
<evidence type="ECO:0000313" key="1">
    <source>
        <dbReference type="EMBL" id="MCZ4519473.1"/>
    </source>
</evidence>
<comment type="caution">
    <text evidence="1">The sequence shown here is derived from an EMBL/GenBank/DDBJ whole genome shotgun (WGS) entry which is preliminary data.</text>
</comment>
<dbReference type="SUPFAM" id="SSF52096">
    <property type="entry name" value="ClpP/crotonase"/>
    <property type="match status" value="1"/>
</dbReference>
<dbReference type="InterPro" id="IPR029045">
    <property type="entry name" value="ClpP/crotonase-like_dom_sf"/>
</dbReference>
<dbReference type="Pfam" id="PF00378">
    <property type="entry name" value="ECH_1"/>
    <property type="match status" value="1"/>
</dbReference>
<dbReference type="CDD" id="cd06558">
    <property type="entry name" value="crotonase-like"/>
    <property type="match status" value="1"/>
</dbReference>
<dbReference type="PANTHER" id="PTHR11941">
    <property type="entry name" value="ENOYL-COA HYDRATASE-RELATED"/>
    <property type="match status" value="1"/>
</dbReference>
<dbReference type="Proteomes" id="UP001081071">
    <property type="component" value="Unassembled WGS sequence"/>
</dbReference>
<dbReference type="InterPro" id="IPR001753">
    <property type="entry name" value="Enoyl-CoA_hydra/iso"/>
</dbReference>
<reference evidence="1" key="1">
    <citation type="submission" date="2022-12" db="EMBL/GenBank/DDBJ databases">
        <authorList>
            <person name="Krivoruchko A.V."/>
            <person name="Elkin A."/>
        </authorList>
    </citation>
    <scope>NUCLEOTIDE SEQUENCE</scope>
    <source>
        <strain evidence="1">IEGM 1391</strain>
    </source>
</reference>
<proteinExistence type="predicted"/>
<evidence type="ECO:0000313" key="2">
    <source>
        <dbReference type="Proteomes" id="UP001081071"/>
    </source>
</evidence>
<keyword evidence="2" id="KW-1185">Reference proteome</keyword>
<accession>A0ABT4MER1</accession>
<sequence>MGVDVSYETGVAIVCIDNPPVNAMSEAVLSSLHDVVAGISSRRDIRVVVFSGASKAAFLSGADLTELPLLLADPELLGRRMSDVGSLYQLIADLPQVTIAAVGASAMGGGLELLLVCDFVVASERAKFGLPEVSIGLMPGAGGTQRLFQRIPSHHAREMLLLGAPIGAEQALRLGLISRMCPREEVEEQSLEMARQLAGLPAIAVQSIKRAIAAAVSSQPLDVGLDVEREEFLRVANSADAQTGPAAFLERRKPVFEHK</sequence>
<dbReference type="PANTHER" id="PTHR11941:SF54">
    <property type="entry name" value="ENOYL-COA HYDRATASE, MITOCHONDRIAL"/>
    <property type="match status" value="1"/>
</dbReference>
<gene>
    <name evidence="1" type="ORF">O4220_13195</name>
</gene>
<organism evidence="1 2">
    <name type="scientific">Rhodococcus ruber</name>
    <dbReference type="NCBI Taxonomy" id="1830"/>
    <lineage>
        <taxon>Bacteria</taxon>
        <taxon>Bacillati</taxon>
        <taxon>Actinomycetota</taxon>
        <taxon>Actinomycetes</taxon>
        <taxon>Mycobacteriales</taxon>
        <taxon>Nocardiaceae</taxon>
        <taxon>Rhodococcus</taxon>
    </lineage>
</organism>
<name>A0ABT4MER1_9NOCA</name>
<dbReference type="Gene3D" id="3.90.226.10">
    <property type="entry name" value="2-enoyl-CoA Hydratase, Chain A, domain 1"/>
    <property type="match status" value="1"/>
</dbReference>
<protein>
    <submittedName>
        <fullName evidence="1">Enoyl-CoA hydratase-related protein</fullName>
    </submittedName>
</protein>